<dbReference type="GO" id="GO:0015385">
    <property type="term" value="F:sodium:proton antiporter activity"/>
    <property type="evidence" value="ECO:0007669"/>
    <property type="project" value="TreeGrafter"/>
</dbReference>
<dbReference type="PANTHER" id="PTHR30341:SF0">
    <property type="entry name" value="NA(+)_H(+) ANTIPORTER NHAA"/>
    <property type="match status" value="1"/>
</dbReference>
<feature type="transmembrane region" description="Helical" evidence="6">
    <location>
        <begin position="324"/>
        <end position="342"/>
    </location>
</feature>
<comment type="similarity">
    <text evidence="6">Belongs to the NhaA Na(+)/H(+) (TC 2.A.33) antiporter family.</text>
</comment>
<dbReference type="Pfam" id="PF06965">
    <property type="entry name" value="Na_H_antiport_1"/>
    <property type="match status" value="1"/>
</dbReference>
<keyword evidence="6" id="KW-0813">Transport</keyword>
<gene>
    <name evidence="6" type="primary">nhaA</name>
    <name evidence="7" type="ORF">ET418_07695</name>
</gene>
<evidence type="ECO:0000256" key="3">
    <source>
        <dbReference type="ARBA" id="ARBA00022692"/>
    </source>
</evidence>
<dbReference type="InterPro" id="IPR023171">
    <property type="entry name" value="Na/H_antiporter_dom_sf"/>
</dbReference>
<evidence type="ECO:0000256" key="1">
    <source>
        <dbReference type="ARBA" id="ARBA00004429"/>
    </source>
</evidence>
<feature type="transmembrane region" description="Helical" evidence="6">
    <location>
        <begin position="171"/>
        <end position="190"/>
    </location>
</feature>
<name>A0A5A9XGQ1_9BACT</name>
<feature type="transmembrane region" description="Helical" evidence="6">
    <location>
        <begin position="354"/>
        <end position="376"/>
    </location>
</feature>
<keyword evidence="6" id="KW-0739">Sodium transport</keyword>
<keyword evidence="4 6" id="KW-1133">Transmembrane helix</keyword>
<evidence type="ECO:0000313" key="8">
    <source>
        <dbReference type="Proteomes" id="UP000324298"/>
    </source>
</evidence>
<dbReference type="Gene3D" id="1.20.1530.10">
    <property type="entry name" value="Na+/H+ antiporter like domain"/>
    <property type="match status" value="1"/>
</dbReference>
<dbReference type="Proteomes" id="UP000324298">
    <property type="component" value="Unassembled WGS sequence"/>
</dbReference>
<sequence>MKRRFNLLLEFSVPMLAGVVVALAWANLAPTGYHAFLHQPLAGGLTFHFITNELFMVLFFGIAAVEITQSCLPGGALNPPSRAVNPLLGTLGGVLGPVAVYLGLNALVGGPELRNGWGIPTATDIALAWLVARAVFGATHPAVSYLLLLAVADDAVGLAIIAIFYPDPSHPVAPLWLLLTALGMLVAYGLRRLKVKSYWPAVICGGVLSWSGLHHAHLHPALALVFIVPFLPHSRRETKLLFEEDPGDRSPLSRFEHEWKAVVDVGMFLFGMANAGVGFSSLGTATWLVLAALLCGKSLGIFGFGWLATRFGFGLPRGMHRSDLLVAGIIAGTGFTVALFVAGEAFADPSLQGAAKMGAMLSITAAGIGMVAARLLRVKKHY</sequence>
<comment type="subcellular location">
    <subcellularLocation>
        <location evidence="1">Cell inner membrane</location>
        <topology evidence="1">Multi-pass membrane protein</topology>
    </subcellularLocation>
    <subcellularLocation>
        <location evidence="6">Cell membrane</location>
        <topology evidence="6">Multi-pass membrane protein</topology>
    </subcellularLocation>
</comment>
<feature type="transmembrane region" description="Helical" evidence="6">
    <location>
        <begin position="287"/>
        <end position="312"/>
    </location>
</feature>
<keyword evidence="8" id="KW-1185">Reference proteome</keyword>
<evidence type="ECO:0000256" key="5">
    <source>
        <dbReference type="ARBA" id="ARBA00023136"/>
    </source>
</evidence>
<feature type="transmembrane region" description="Helical" evidence="6">
    <location>
        <begin position="46"/>
        <end position="65"/>
    </location>
</feature>
<dbReference type="OrthoDB" id="9808135at2"/>
<keyword evidence="3 6" id="KW-0812">Transmembrane</keyword>
<comment type="function">
    <text evidence="6">Na(+)/H(+) antiporter that extrudes sodium in exchange for external protons.</text>
</comment>
<keyword evidence="2 6" id="KW-1003">Cell membrane</keyword>
<dbReference type="PANTHER" id="PTHR30341">
    <property type="entry name" value="SODIUM ION/PROTON ANTIPORTER NHAA-RELATED"/>
    <property type="match status" value="1"/>
</dbReference>
<proteinExistence type="inferred from homology"/>
<accession>A0A5A9XGQ1</accession>
<keyword evidence="6" id="KW-0915">Sodium</keyword>
<keyword evidence="6" id="KW-0050">Antiport</keyword>
<dbReference type="AlphaFoldDB" id="A0A5A9XGQ1"/>
<feature type="transmembrane region" description="Helical" evidence="6">
    <location>
        <begin position="7"/>
        <end position="26"/>
    </location>
</feature>
<keyword evidence="6" id="KW-0406">Ion transport</keyword>
<keyword evidence="5 6" id="KW-0472">Membrane</keyword>
<protein>
    <recommendedName>
        <fullName evidence="6">Na(+)/H(+) antiporter NhaA</fullName>
    </recommendedName>
    <alternativeName>
        <fullName evidence="6">Sodium/proton antiporter NhaA</fullName>
    </alternativeName>
</protein>
<organism evidence="7 8">
    <name type="scientific">Oryzomonas rubra</name>
    <dbReference type="NCBI Taxonomy" id="2509454"/>
    <lineage>
        <taxon>Bacteria</taxon>
        <taxon>Pseudomonadati</taxon>
        <taxon>Thermodesulfobacteriota</taxon>
        <taxon>Desulfuromonadia</taxon>
        <taxon>Geobacterales</taxon>
        <taxon>Geobacteraceae</taxon>
        <taxon>Oryzomonas</taxon>
    </lineage>
</organism>
<dbReference type="HAMAP" id="MF_01844">
    <property type="entry name" value="NhaA"/>
    <property type="match status" value="1"/>
</dbReference>
<dbReference type="GO" id="GO:0006885">
    <property type="term" value="P:regulation of pH"/>
    <property type="evidence" value="ECO:0007669"/>
    <property type="project" value="InterPro"/>
</dbReference>
<feature type="transmembrane region" description="Helical" evidence="6">
    <location>
        <begin position="86"/>
        <end position="104"/>
    </location>
</feature>
<feature type="transmembrane region" description="Helical" evidence="6">
    <location>
        <begin position="143"/>
        <end position="165"/>
    </location>
</feature>
<comment type="caution">
    <text evidence="7">The sequence shown here is derived from an EMBL/GenBank/DDBJ whole genome shotgun (WGS) entry which is preliminary data.</text>
</comment>
<dbReference type="RefSeq" id="WP_149307022.1">
    <property type="nucleotide sequence ID" value="NZ_SRSD01000004.1"/>
</dbReference>
<evidence type="ECO:0000313" key="7">
    <source>
        <dbReference type="EMBL" id="KAA0892084.1"/>
    </source>
</evidence>
<dbReference type="GO" id="GO:0005886">
    <property type="term" value="C:plasma membrane"/>
    <property type="evidence" value="ECO:0007669"/>
    <property type="project" value="UniProtKB-SubCell"/>
</dbReference>
<dbReference type="EMBL" id="SRSD01000004">
    <property type="protein sequence ID" value="KAA0892084.1"/>
    <property type="molecule type" value="Genomic_DNA"/>
</dbReference>
<evidence type="ECO:0000256" key="2">
    <source>
        <dbReference type="ARBA" id="ARBA00022475"/>
    </source>
</evidence>
<comment type="catalytic activity">
    <reaction evidence="6">
        <text>Na(+)(in) + 2 H(+)(out) = Na(+)(out) + 2 H(+)(in)</text>
        <dbReference type="Rhea" id="RHEA:29251"/>
        <dbReference type="ChEBI" id="CHEBI:15378"/>
        <dbReference type="ChEBI" id="CHEBI:29101"/>
    </reaction>
</comment>
<dbReference type="InterPro" id="IPR004670">
    <property type="entry name" value="NhaA"/>
</dbReference>
<evidence type="ECO:0000256" key="4">
    <source>
        <dbReference type="ARBA" id="ARBA00022989"/>
    </source>
</evidence>
<evidence type="ECO:0000256" key="6">
    <source>
        <dbReference type="HAMAP-Rule" id="MF_01844"/>
    </source>
</evidence>
<feature type="transmembrane region" description="Helical" evidence="6">
    <location>
        <begin position="116"/>
        <end position="136"/>
    </location>
</feature>
<reference evidence="7 8" key="1">
    <citation type="submission" date="2019-04" db="EMBL/GenBank/DDBJ databases">
        <title>Geobacter ruber sp. nov., ferric-reducing bacteria isolated from paddy soil.</title>
        <authorList>
            <person name="Xu Z."/>
            <person name="Masuda Y."/>
            <person name="Itoh H."/>
            <person name="Senoo K."/>
        </authorList>
    </citation>
    <scope>NUCLEOTIDE SEQUENCE [LARGE SCALE GENOMIC DNA]</scope>
    <source>
        <strain evidence="7 8">Red88</strain>
    </source>
</reference>